<feature type="coiled-coil region" evidence="1">
    <location>
        <begin position="54"/>
        <end position="126"/>
    </location>
</feature>
<keyword evidence="1" id="KW-0175">Coiled coil</keyword>
<evidence type="ECO:0000313" key="3">
    <source>
        <dbReference type="Proteomes" id="UP001164746"/>
    </source>
</evidence>
<evidence type="ECO:0000256" key="1">
    <source>
        <dbReference type="SAM" id="Coils"/>
    </source>
</evidence>
<evidence type="ECO:0000313" key="2">
    <source>
        <dbReference type="EMBL" id="WAR07827.1"/>
    </source>
</evidence>
<protein>
    <submittedName>
        <fullName evidence="2">Uncharacterized protein</fullName>
    </submittedName>
</protein>
<name>A0ABY7EG71_MYAAR</name>
<reference evidence="2" key="1">
    <citation type="submission" date="2022-11" db="EMBL/GenBank/DDBJ databases">
        <title>Centuries of genome instability and evolution in soft-shell clam transmissible cancer (bioRxiv).</title>
        <authorList>
            <person name="Hart S.F.M."/>
            <person name="Yonemitsu M.A."/>
            <person name="Giersch R.M."/>
            <person name="Beal B.F."/>
            <person name="Arriagada G."/>
            <person name="Davis B.W."/>
            <person name="Ostrander E.A."/>
            <person name="Goff S.P."/>
            <person name="Metzger M.J."/>
        </authorList>
    </citation>
    <scope>NUCLEOTIDE SEQUENCE</scope>
    <source>
        <strain evidence="2">MELC-2E11</strain>
        <tissue evidence="2">Siphon/mantle</tissue>
    </source>
</reference>
<sequence length="186" mass="21332">MDDGHVSPVGLLEGERLCCLDLAEFEQPDHHMTTVAEVLSRLHRQRDVQDCMRYNALRDLRAQMKQDLDNMIHQHSLEFKNLKQRQEHQWKTARGRAAHMLAAKRTEGYRRQSELLQEQIQMMEEAEGVPSVSPQKYGPPVMVTLRKGPCRASGGLPTTANVCLSARIAQAVSLEDDIYDHFYSYK</sequence>
<keyword evidence="3" id="KW-1185">Reference proteome</keyword>
<organism evidence="2 3">
    <name type="scientific">Mya arenaria</name>
    <name type="common">Soft-shell clam</name>
    <dbReference type="NCBI Taxonomy" id="6604"/>
    <lineage>
        <taxon>Eukaryota</taxon>
        <taxon>Metazoa</taxon>
        <taxon>Spiralia</taxon>
        <taxon>Lophotrochozoa</taxon>
        <taxon>Mollusca</taxon>
        <taxon>Bivalvia</taxon>
        <taxon>Autobranchia</taxon>
        <taxon>Heteroconchia</taxon>
        <taxon>Euheterodonta</taxon>
        <taxon>Imparidentia</taxon>
        <taxon>Neoheterodontei</taxon>
        <taxon>Myida</taxon>
        <taxon>Myoidea</taxon>
        <taxon>Myidae</taxon>
        <taxon>Mya</taxon>
    </lineage>
</organism>
<accession>A0ABY7EG71</accession>
<dbReference type="Proteomes" id="UP001164746">
    <property type="component" value="Chromosome 6"/>
</dbReference>
<dbReference type="EMBL" id="CP111017">
    <property type="protein sequence ID" value="WAR07827.1"/>
    <property type="molecule type" value="Genomic_DNA"/>
</dbReference>
<proteinExistence type="predicted"/>
<gene>
    <name evidence="2" type="ORF">MAR_017785</name>
</gene>